<feature type="non-terminal residue" evidence="1">
    <location>
        <position position="1"/>
    </location>
</feature>
<accession>G4ZLY1</accession>
<dbReference type="AlphaFoldDB" id="G4ZLY1"/>
<organism evidence="1 2">
    <name type="scientific">Phytophthora sojae (strain P6497)</name>
    <name type="common">Soybean stem and root rot agent</name>
    <name type="synonym">Phytophthora megasperma f. sp. glycines</name>
    <dbReference type="NCBI Taxonomy" id="1094619"/>
    <lineage>
        <taxon>Eukaryota</taxon>
        <taxon>Sar</taxon>
        <taxon>Stramenopiles</taxon>
        <taxon>Oomycota</taxon>
        <taxon>Peronosporomycetes</taxon>
        <taxon>Peronosporales</taxon>
        <taxon>Peronosporaceae</taxon>
        <taxon>Phytophthora</taxon>
    </lineage>
</organism>
<name>G4ZLY1_PHYSP</name>
<evidence type="ECO:0008006" key="3">
    <source>
        <dbReference type="Google" id="ProtNLM"/>
    </source>
</evidence>
<dbReference type="EMBL" id="JH159155">
    <property type="protein sequence ID" value="EGZ15316.1"/>
    <property type="molecule type" value="Genomic_DNA"/>
</dbReference>
<dbReference type="GeneID" id="20651906"/>
<reference evidence="1 2" key="1">
    <citation type="journal article" date="2006" name="Science">
        <title>Phytophthora genome sequences uncover evolutionary origins and mechanisms of pathogenesis.</title>
        <authorList>
            <person name="Tyler B.M."/>
            <person name="Tripathy S."/>
            <person name="Zhang X."/>
            <person name="Dehal P."/>
            <person name="Jiang R.H."/>
            <person name="Aerts A."/>
            <person name="Arredondo F.D."/>
            <person name="Baxter L."/>
            <person name="Bensasson D."/>
            <person name="Beynon J.L."/>
            <person name="Chapman J."/>
            <person name="Damasceno C.M."/>
            <person name="Dorrance A.E."/>
            <person name="Dou D."/>
            <person name="Dickerman A.W."/>
            <person name="Dubchak I.L."/>
            <person name="Garbelotto M."/>
            <person name="Gijzen M."/>
            <person name="Gordon S.G."/>
            <person name="Govers F."/>
            <person name="Grunwald N.J."/>
            <person name="Huang W."/>
            <person name="Ivors K.L."/>
            <person name="Jones R.W."/>
            <person name="Kamoun S."/>
            <person name="Krampis K."/>
            <person name="Lamour K.H."/>
            <person name="Lee M.K."/>
            <person name="McDonald W.H."/>
            <person name="Medina M."/>
            <person name="Meijer H.J."/>
            <person name="Nordberg E.K."/>
            <person name="Maclean D.J."/>
            <person name="Ospina-Giraldo M.D."/>
            <person name="Morris P.F."/>
            <person name="Phuntumart V."/>
            <person name="Putnam N.H."/>
            <person name="Rash S."/>
            <person name="Rose J.K."/>
            <person name="Sakihama Y."/>
            <person name="Salamov A.A."/>
            <person name="Savidor A."/>
            <person name="Scheuring C.F."/>
            <person name="Smith B.M."/>
            <person name="Sobral B.W."/>
            <person name="Terry A."/>
            <person name="Torto-Alalibo T.A."/>
            <person name="Win J."/>
            <person name="Xu Z."/>
            <person name="Zhang H."/>
            <person name="Grigoriev I.V."/>
            <person name="Rokhsar D.S."/>
            <person name="Boore J.L."/>
        </authorList>
    </citation>
    <scope>NUCLEOTIDE SEQUENCE [LARGE SCALE GENOMIC DNA]</scope>
    <source>
        <strain evidence="1 2">P6497</strain>
    </source>
</reference>
<dbReference type="SMR" id="G4ZLY1"/>
<dbReference type="STRING" id="1094619.G4ZLY1"/>
<evidence type="ECO:0000313" key="1">
    <source>
        <dbReference type="EMBL" id="EGZ15316.1"/>
    </source>
</evidence>
<keyword evidence="2" id="KW-1185">Reference proteome</keyword>
<sequence length="123" mass="14338">LRVTEPNFDTEDRSFTEFVLAHLKDKIKDMRIKAWLTLGKSDEEVMKVLGIKQGLTRAQLKAHPKFRIFQRFQVKKWLKEGASTSKVWDDLGLKNLRGRISEADGYETYVHLVWALGDKVTKF</sequence>
<evidence type="ECO:0000313" key="2">
    <source>
        <dbReference type="Proteomes" id="UP000002640"/>
    </source>
</evidence>
<dbReference type="KEGG" id="psoj:PHYSODRAFT_415892"/>
<gene>
    <name evidence="1" type="ORF">PHYSODRAFT_415892</name>
</gene>
<dbReference type="Proteomes" id="UP000002640">
    <property type="component" value="Unassembled WGS sequence"/>
</dbReference>
<dbReference type="RefSeq" id="XP_009529065.1">
    <property type="nucleotide sequence ID" value="XM_009530770.1"/>
</dbReference>
<feature type="non-terminal residue" evidence="1">
    <location>
        <position position="123"/>
    </location>
</feature>
<proteinExistence type="predicted"/>
<protein>
    <recommendedName>
        <fullName evidence="3">RxLR effector protein</fullName>
    </recommendedName>
</protein>
<dbReference type="InParanoid" id="G4ZLY1"/>